<keyword evidence="2" id="KW-1185">Reference proteome</keyword>
<organism evidence="1 2">
    <name type="scientific">Adhaeribacter radiodurans</name>
    <dbReference type="NCBI Taxonomy" id="2745197"/>
    <lineage>
        <taxon>Bacteria</taxon>
        <taxon>Pseudomonadati</taxon>
        <taxon>Bacteroidota</taxon>
        <taxon>Cytophagia</taxon>
        <taxon>Cytophagales</taxon>
        <taxon>Hymenobacteraceae</taxon>
        <taxon>Adhaeribacter</taxon>
    </lineage>
</organism>
<protein>
    <recommendedName>
        <fullName evidence="3">DUF3127 domain-containing protein</fullName>
    </recommendedName>
</protein>
<reference evidence="1 2" key="2">
    <citation type="submission" date="2020-08" db="EMBL/GenBank/DDBJ databases">
        <title>Adhaeribacter dokdonensis sp. nov., isolated from the rhizosphere of Elymus tsukushiensis, a plant native to the Dokdo Islands, Republic of Korea.</title>
        <authorList>
            <person name="Ghim S.Y."/>
        </authorList>
    </citation>
    <scope>NUCLEOTIDE SEQUENCE [LARGE SCALE GENOMIC DNA]</scope>
    <source>
        <strain evidence="1 2">KUDC8001</strain>
    </source>
</reference>
<gene>
    <name evidence="1" type="ORF">HUW48_21960</name>
</gene>
<dbReference type="KEGG" id="add:HUW48_21960"/>
<proteinExistence type="predicted"/>
<name>A0A7L7LCF1_9BACT</name>
<evidence type="ECO:0000313" key="1">
    <source>
        <dbReference type="EMBL" id="QMU30522.1"/>
    </source>
</evidence>
<dbReference type="AlphaFoldDB" id="A0A7L7LCF1"/>
<accession>A0A7L7LCF1</accession>
<dbReference type="Proteomes" id="UP000514509">
    <property type="component" value="Chromosome"/>
</dbReference>
<evidence type="ECO:0000313" key="2">
    <source>
        <dbReference type="Proteomes" id="UP000514509"/>
    </source>
</evidence>
<reference evidence="1 2" key="1">
    <citation type="submission" date="2020-06" db="EMBL/GenBank/DDBJ databases">
        <authorList>
            <person name="Hwang Y.J."/>
        </authorList>
    </citation>
    <scope>NUCLEOTIDE SEQUENCE [LARGE SCALE GENOMIC DNA]</scope>
    <source>
        <strain evidence="1 2">KUDC8001</strain>
    </source>
</reference>
<evidence type="ECO:0008006" key="3">
    <source>
        <dbReference type="Google" id="ProtNLM"/>
    </source>
</evidence>
<dbReference type="EMBL" id="CP055153">
    <property type="protein sequence ID" value="QMU30522.1"/>
    <property type="molecule type" value="Genomic_DNA"/>
</dbReference>
<sequence>MTLKHSVPSAPNQSIIQGQILKIEKGPEGIGNAWSVKVEVTQDVSGYANFANRYLGKEITILVHPEMKKAFHIQDKIKASIFFQGDERGGSFFLIGDKVEMI</sequence>
<dbReference type="RefSeq" id="WP_182412969.1">
    <property type="nucleotide sequence ID" value="NZ_CP055153.1"/>
</dbReference>